<keyword evidence="4" id="KW-1185">Reference proteome</keyword>
<evidence type="ECO:0000259" key="2">
    <source>
        <dbReference type="Pfam" id="PF13456"/>
    </source>
</evidence>
<proteinExistence type="predicted"/>
<feature type="region of interest" description="Disordered" evidence="1">
    <location>
        <begin position="158"/>
        <end position="183"/>
    </location>
</feature>
<reference evidence="3 4" key="1">
    <citation type="journal article" date="2024" name="G3 (Bethesda)">
        <title>Genome assembly of Hibiscus sabdariffa L. provides insights into metabolisms of medicinal natural products.</title>
        <authorList>
            <person name="Kim T."/>
        </authorList>
    </citation>
    <scope>NUCLEOTIDE SEQUENCE [LARGE SCALE GENOMIC DNA]</scope>
    <source>
        <strain evidence="3">TK-2024</strain>
        <tissue evidence="3">Old leaves</tissue>
    </source>
</reference>
<dbReference type="Proteomes" id="UP001396334">
    <property type="component" value="Unassembled WGS sequence"/>
</dbReference>
<accession>A0ABR2QHX3</accession>
<organism evidence="3 4">
    <name type="scientific">Hibiscus sabdariffa</name>
    <name type="common">roselle</name>
    <dbReference type="NCBI Taxonomy" id="183260"/>
    <lineage>
        <taxon>Eukaryota</taxon>
        <taxon>Viridiplantae</taxon>
        <taxon>Streptophyta</taxon>
        <taxon>Embryophyta</taxon>
        <taxon>Tracheophyta</taxon>
        <taxon>Spermatophyta</taxon>
        <taxon>Magnoliopsida</taxon>
        <taxon>eudicotyledons</taxon>
        <taxon>Gunneridae</taxon>
        <taxon>Pentapetalae</taxon>
        <taxon>rosids</taxon>
        <taxon>malvids</taxon>
        <taxon>Malvales</taxon>
        <taxon>Malvaceae</taxon>
        <taxon>Malvoideae</taxon>
        <taxon>Hibiscus</taxon>
    </lineage>
</organism>
<feature type="compositionally biased region" description="Basic and acidic residues" evidence="1">
    <location>
        <begin position="158"/>
        <end position="167"/>
    </location>
</feature>
<sequence>METDNKEVANIIDRSSMTLANSALVHSIHALLLRNWLIRVHHISRDINGVADMLVAMGQSQTRDVSVFAVPLGIVDAMVDEEQSHWEECGLRERTVLATDGIPNEAAKVTGNFPNIALERIKDKTWRGEAYVHSQEIKQRSTYGFKLTVKVAREENMKKAGERKHPINEQVSPLGKEGNDVDEDPLMEQKMGMEDEEIPEFSGGKSKSHEGIESPNGLQREEKLPSYVVNEGIHPEAIGANRKTQRLHKESKLRSWAEVLSGSISKQTVLKDGPNSGMGLSSKAINQELNEENNIVDQTNVGFSSLVDKGYNQKLDPDIATDKEVDSLDQFDELEPVLPLKKTDPLKNMGHYGISKIGHSPMLRKKRRDRGVRRTMKTKEGAQKMELSGCSL</sequence>
<protein>
    <recommendedName>
        <fullName evidence="2">RNase H type-1 domain-containing protein</fullName>
    </recommendedName>
</protein>
<name>A0ABR2QHX3_9ROSI</name>
<dbReference type="EMBL" id="JBBPBN010000038">
    <property type="protein sequence ID" value="KAK9000097.1"/>
    <property type="molecule type" value="Genomic_DNA"/>
</dbReference>
<dbReference type="Pfam" id="PF13456">
    <property type="entry name" value="RVT_3"/>
    <property type="match status" value="1"/>
</dbReference>
<feature type="compositionally biased region" description="Basic residues" evidence="1">
    <location>
        <begin position="362"/>
        <end position="376"/>
    </location>
</feature>
<feature type="domain" description="RNase H type-1" evidence="2">
    <location>
        <begin position="1"/>
        <end position="57"/>
    </location>
</feature>
<evidence type="ECO:0000313" key="3">
    <source>
        <dbReference type="EMBL" id="KAK9000097.1"/>
    </source>
</evidence>
<evidence type="ECO:0000256" key="1">
    <source>
        <dbReference type="SAM" id="MobiDB-lite"/>
    </source>
</evidence>
<feature type="region of interest" description="Disordered" evidence="1">
    <location>
        <begin position="355"/>
        <end position="392"/>
    </location>
</feature>
<gene>
    <name evidence="3" type="ORF">V6N11_082231</name>
</gene>
<comment type="caution">
    <text evidence="3">The sequence shown here is derived from an EMBL/GenBank/DDBJ whole genome shotgun (WGS) entry which is preliminary data.</text>
</comment>
<dbReference type="InterPro" id="IPR002156">
    <property type="entry name" value="RNaseH_domain"/>
</dbReference>
<feature type="region of interest" description="Disordered" evidence="1">
    <location>
        <begin position="198"/>
        <end position="221"/>
    </location>
</feature>
<evidence type="ECO:0000313" key="4">
    <source>
        <dbReference type="Proteomes" id="UP001396334"/>
    </source>
</evidence>